<proteinExistence type="inferred from homology"/>
<dbReference type="InterPro" id="IPR004027">
    <property type="entry name" value="SEC_C_motif"/>
</dbReference>
<dbReference type="PANTHER" id="PTHR33747">
    <property type="entry name" value="UPF0225 PROTEIN SCO1677"/>
    <property type="match status" value="1"/>
</dbReference>
<comment type="caution">
    <text evidence="4">The sequence shown here is derived from an EMBL/GenBank/DDBJ whole genome shotgun (WGS) entry which is preliminary data.</text>
</comment>
<evidence type="ECO:0000313" key="5">
    <source>
        <dbReference type="Proteomes" id="UP001501195"/>
    </source>
</evidence>
<reference evidence="5" key="1">
    <citation type="journal article" date="2019" name="Int. J. Syst. Evol. Microbiol.">
        <title>The Global Catalogue of Microorganisms (GCM) 10K type strain sequencing project: providing services to taxonomists for standard genome sequencing and annotation.</title>
        <authorList>
            <consortium name="The Broad Institute Genomics Platform"/>
            <consortium name="The Broad Institute Genome Sequencing Center for Infectious Disease"/>
            <person name="Wu L."/>
            <person name="Ma J."/>
        </authorList>
    </citation>
    <scope>NUCLEOTIDE SEQUENCE [LARGE SCALE GENOMIC DNA]</scope>
    <source>
        <strain evidence="5">JCM 18126</strain>
    </source>
</reference>
<dbReference type="InterPro" id="IPR023006">
    <property type="entry name" value="YchJ-like"/>
</dbReference>
<accession>A0ABP9HS95</accession>
<evidence type="ECO:0000256" key="1">
    <source>
        <dbReference type="ARBA" id="ARBA00010839"/>
    </source>
</evidence>
<keyword evidence="5" id="KW-1185">Reference proteome</keyword>
<dbReference type="InterPro" id="IPR048469">
    <property type="entry name" value="YchJ-like_M"/>
</dbReference>
<evidence type="ECO:0000259" key="3">
    <source>
        <dbReference type="Pfam" id="PF17775"/>
    </source>
</evidence>
<name>A0ABP9HS95_9ACTN</name>
<dbReference type="EMBL" id="BAABIL010000230">
    <property type="protein sequence ID" value="GAA4977000.1"/>
    <property type="molecule type" value="Genomic_DNA"/>
</dbReference>
<evidence type="ECO:0000256" key="2">
    <source>
        <dbReference type="HAMAP-Rule" id="MF_00612"/>
    </source>
</evidence>
<sequence>MVPAGGVADEAPCPCGLGERYGACCGRLHRGEGRAATAEQLMRSRYSAFAVVDAAHLLRTWHPGTRPAHLELDPDLRWLRLDVLAVERGGFLDAEGVVEFRAVSRGPGGRGVLHERSRFTREEGRWVYLDGDVR</sequence>
<dbReference type="Pfam" id="PF02810">
    <property type="entry name" value="SEC-C"/>
    <property type="match status" value="1"/>
</dbReference>
<organism evidence="4 5">
    <name type="scientific">Kineococcus glutinatus</name>
    <dbReference type="NCBI Taxonomy" id="1070872"/>
    <lineage>
        <taxon>Bacteria</taxon>
        <taxon>Bacillati</taxon>
        <taxon>Actinomycetota</taxon>
        <taxon>Actinomycetes</taxon>
        <taxon>Kineosporiales</taxon>
        <taxon>Kineosporiaceae</taxon>
        <taxon>Kineococcus</taxon>
    </lineage>
</organism>
<evidence type="ECO:0000313" key="4">
    <source>
        <dbReference type="EMBL" id="GAA4977000.1"/>
    </source>
</evidence>
<dbReference type="HAMAP" id="MF_00612">
    <property type="entry name" value="UPF0225"/>
    <property type="match status" value="1"/>
</dbReference>
<dbReference type="PANTHER" id="PTHR33747:SF1">
    <property type="entry name" value="ADENYLATE CYCLASE-ASSOCIATED CAP C-TERMINAL DOMAIN-CONTAINING PROTEIN"/>
    <property type="match status" value="1"/>
</dbReference>
<protein>
    <recommendedName>
        <fullName evidence="2">UPF0225 protein GCM10023225_17280</fullName>
    </recommendedName>
</protein>
<dbReference type="Proteomes" id="UP001501195">
    <property type="component" value="Unassembled WGS sequence"/>
</dbReference>
<dbReference type="Gene3D" id="3.10.450.50">
    <property type="match status" value="1"/>
</dbReference>
<dbReference type="SUPFAM" id="SSF54427">
    <property type="entry name" value="NTF2-like"/>
    <property type="match status" value="1"/>
</dbReference>
<feature type="domain" description="YchJ-like middle NTF2-like" evidence="3">
    <location>
        <begin position="37"/>
        <end position="131"/>
    </location>
</feature>
<gene>
    <name evidence="4" type="ORF">GCM10023225_17280</name>
</gene>
<dbReference type="InterPro" id="IPR032710">
    <property type="entry name" value="NTF2-like_dom_sf"/>
</dbReference>
<dbReference type="Pfam" id="PF17775">
    <property type="entry name" value="YchJ_M-like"/>
    <property type="match status" value="1"/>
</dbReference>
<comment type="similarity">
    <text evidence="1 2">Belongs to the UPF0225 family.</text>
</comment>